<keyword evidence="2" id="KW-0808">Transferase</keyword>
<sequence>MKIRVRDAHPADVKWMSENTEGWTVTVEKQEGAASLAEALHALIAEDPDQGVCMGWLHSSLQRAVGDEPGYVRLYELYVPPEFRRMGVARALVDELFVRVPDQEIVLSAWDRELYEVWLKLGFSYVPGFGEVSGECGYYGDMVRPPVEATS</sequence>
<dbReference type="InterPro" id="IPR000182">
    <property type="entry name" value="GNAT_dom"/>
</dbReference>
<dbReference type="SUPFAM" id="SSF55729">
    <property type="entry name" value="Acyl-CoA N-acyltransferases (Nat)"/>
    <property type="match status" value="1"/>
</dbReference>
<reference evidence="2 3" key="1">
    <citation type="submission" date="2024-09" db="EMBL/GenBank/DDBJ databases">
        <title>The Natural Products Discovery Center: Release of the First 8490 Sequenced Strains for Exploring Actinobacteria Biosynthetic Diversity.</title>
        <authorList>
            <person name="Kalkreuter E."/>
            <person name="Kautsar S.A."/>
            <person name="Yang D."/>
            <person name="Bader C.D."/>
            <person name="Teijaro C.N."/>
            <person name="Fluegel L."/>
            <person name="Davis C.M."/>
            <person name="Simpson J.R."/>
            <person name="Lauterbach L."/>
            <person name="Steele A.D."/>
            <person name="Gui C."/>
            <person name="Meng S."/>
            <person name="Li G."/>
            <person name="Viehrig K."/>
            <person name="Ye F."/>
            <person name="Su P."/>
            <person name="Kiefer A.F."/>
            <person name="Nichols A."/>
            <person name="Cepeda A.J."/>
            <person name="Yan W."/>
            <person name="Fan B."/>
            <person name="Jiang Y."/>
            <person name="Adhikari A."/>
            <person name="Zheng C.-J."/>
            <person name="Schuster L."/>
            <person name="Cowan T.M."/>
            <person name="Smanski M.J."/>
            <person name="Chevrette M.G."/>
            <person name="De Carvalho L.P.S."/>
            <person name="Shen B."/>
        </authorList>
    </citation>
    <scope>NUCLEOTIDE SEQUENCE [LARGE SCALE GENOMIC DNA]</scope>
    <source>
        <strain evidence="2 3">NPDC058328</strain>
    </source>
</reference>
<gene>
    <name evidence="2" type="ORF">ACFVZC_00180</name>
</gene>
<evidence type="ECO:0000313" key="2">
    <source>
        <dbReference type="EMBL" id="MFF1271842.1"/>
    </source>
</evidence>
<dbReference type="PROSITE" id="PS51186">
    <property type="entry name" value="GNAT"/>
    <property type="match status" value="1"/>
</dbReference>
<dbReference type="EMBL" id="JBHVZQ010000001">
    <property type="protein sequence ID" value="MFF1271842.1"/>
    <property type="molecule type" value="Genomic_DNA"/>
</dbReference>
<comment type="caution">
    <text evidence="2">The sequence shown here is derived from an EMBL/GenBank/DDBJ whole genome shotgun (WGS) entry which is preliminary data.</text>
</comment>
<dbReference type="CDD" id="cd04301">
    <property type="entry name" value="NAT_SF"/>
    <property type="match status" value="1"/>
</dbReference>
<evidence type="ECO:0000259" key="1">
    <source>
        <dbReference type="PROSITE" id="PS51186"/>
    </source>
</evidence>
<dbReference type="RefSeq" id="WP_388231932.1">
    <property type="nucleotide sequence ID" value="NZ_JBHVZQ010000001.1"/>
</dbReference>
<dbReference type="GO" id="GO:0016746">
    <property type="term" value="F:acyltransferase activity"/>
    <property type="evidence" value="ECO:0007669"/>
    <property type="project" value="UniProtKB-KW"/>
</dbReference>
<accession>A0ABW6PYA9</accession>
<dbReference type="Gene3D" id="3.40.630.30">
    <property type="match status" value="1"/>
</dbReference>
<dbReference type="InterPro" id="IPR016181">
    <property type="entry name" value="Acyl_CoA_acyltransferase"/>
</dbReference>
<evidence type="ECO:0000313" key="3">
    <source>
        <dbReference type="Proteomes" id="UP001601627"/>
    </source>
</evidence>
<dbReference type="Pfam" id="PF00583">
    <property type="entry name" value="Acetyltransf_1"/>
    <property type="match status" value="1"/>
</dbReference>
<proteinExistence type="predicted"/>
<organism evidence="2 3">
    <name type="scientific">Streptomyces marokkonensis</name>
    <dbReference type="NCBI Taxonomy" id="324855"/>
    <lineage>
        <taxon>Bacteria</taxon>
        <taxon>Bacillati</taxon>
        <taxon>Actinomycetota</taxon>
        <taxon>Actinomycetes</taxon>
        <taxon>Kitasatosporales</taxon>
        <taxon>Streptomycetaceae</taxon>
        <taxon>Streptomyces</taxon>
    </lineage>
</organism>
<keyword evidence="3" id="KW-1185">Reference proteome</keyword>
<protein>
    <submittedName>
        <fullName evidence="2">GNAT family N-acetyltransferase</fullName>
        <ecNumber evidence="2">2.3.-.-</ecNumber>
    </submittedName>
</protein>
<dbReference type="EC" id="2.3.-.-" evidence="2"/>
<dbReference type="Proteomes" id="UP001601627">
    <property type="component" value="Unassembled WGS sequence"/>
</dbReference>
<name>A0ABW6PYA9_9ACTN</name>
<feature type="domain" description="N-acetyltransferase" evidence="1">
    <location>
        <begin position="3"/>
        <end position="150"/>
    </location>
</feature>
<keyword evidence="2" id="KW-0012">Acyltransferase</keyword>